<accession>A0A4Q7JDF7</accession>
<gene>
    <name evidence="2" type="ORF">EWH70_05875</name>
</gene>
<dbReference type="EMBL" id="SFCC01000002">
    <property type="protein sequence ID" value="RZQ65397.1"/>
    <property type="molecule type" value="Genomic_DNA"/>
</dbReference>
<dbReference type="InterPro" id="IPR024520">
    <property type="entry name" value="DUF3558"/>
</dbReference>
<organism evidence="2 3">
    <name type="scientific">Amycolatopsis suaedae</name>
    <dbReference type="NCBI Taxonomy" id="2510978"/>
    <lineage>
        <taxon>Bacteria</taxon>
        <taxon>Bacillati</taxon>
        <taxon>Actinomycetota</taxon>
        <taxon>Actinomycetes</taxon>
        <taxon>Pseudonocardiales</taxon>
        <taxon>Pseudonocardiaceae</taxon>
        <taxon>Amycolatopsis</taxon>
    </lineage>
</organism>
<dbReference type="AlphaFoldDB" id="A0A4Q7JDF7"/>
<feature type="compositionally biased region" description="Basic residues" evidence="1">
    <location>
        <begin position="14"/>
        <end position="34"/>
    </location>
</feature>
<dbReference type="Pfam" id="PF12079">
    <property type="entry name" value="DUF3558"/>
    <property type="match status" value="1"/>
</dbReference>
<evidence type="ECO:0000256" key="1">
    <source>
        <dbReference type="SAM" id="MobiDB-lite"/>
    </source>
</evidence>
<comment type="caution">
    <text evidence="2">The sequence shown here is derived from an EMBL/GenBank/DDBJ whole genome shotgun (WGS) entry which is preliminary data.</text>
</comment>
<keyword evidence="3" id="KW-1185">Reference proteome</keyword>
<proteinExistence type="predicted"/>
<name>A0A4Q7JDF7_9PSEU</name>
<evidence type="ECO:0000313" key="3">
    <source>
        <dbReference type="Proteomes" id="UP000292003"/>
    </source>
</evidence>
<dbReference type="Proteomes" id="UP000292003">
    <property type="component" value="Unassembled WGS sequence"/>
</dbReference>
<dbReference type="OrthoDB" id="3634312at2"/>
<feature type="compositionally biased region" description="Low complexity" evidence="1">
    <location>
        <begin position="1"/>
        <end position="13"/>
    </location>
</feature>
<feature type="region of interest" description="Disordered" evidence="1">
    <location>
        <begin position="1"/>
        <end position="39"/>
    </location>
</feature>
<reference evidence="2 3" key="1">
    <citation type="submission" date="2019-02" db="EMBL/GenBank/DDBJ databases">
        <title>Draft genome sequence of Amycolatopsis sp. 8-3EHSu isolated from roots of Suaeda maritima.</title>
        <authorList>
            <person name="Duangmal K."/>
            <person name="Chantavorakit T."/>
        </authorList>
    </citation>
    <scope>NUCLEOTIDE SEQUENCE [LARGE SCALE GENOMIC DNA]</scope>
    <source>
        <strain evidence="2 3">8-3EHSu</strain>
    </source>
</reference>
<evidence type="ECO:0000313" key="2">
    <source>
        <dbReference type="EMBL" id="RZQ65397.1"/>
    </source>
</evidence>
<protein>
    <submittedName>
        <fullName evidence="2">DUF3558 domain-containing protein</fullName>
    </submittedName>
</protein>
<sequence length="242" mass="26352">MPGNSRRMSSSWRRTSRRWLRSRTPTRHRTKPRWRHSEERLPMRRGAVAAVGGVLLVVTACGGGQPKAAPLPPQPPAETLPAYGAPKVEHPLDVGPVEKVPCEVLTPEQVESLSGSLRKPPSTEEHGAAGLACVWVFEQSGSITVGPNMNNVVKGLSTIYEARERGQLEVFRPLEPIRGYPAVHFAQVKPAEGSCDIAIGISDDRQYLVGTSLSARNPHRSDPCGLAVRAGEMIVEHLKGRQ</sequence>